<proteinExistence type="predicted"/>
<dbReference type="Proteomes" id="UP001149400">
    <property type="component" value="Unassembled WGS sequence"/>
</dbReference>
<keyword evidence="1" id="KW-0812">Transmembrane</keyword>
<gene>
    <name evidence="2" type="ORF">LRP50_12315</name>
</gene>
<organism evidence="2 3">
    <name type="scientific">Enterovibrio gelatinilyticus</name>
    <dbReference type="NCBI Taxonomy" id="2899819"/>
    <lineage>
        <taxon>Bacteria</taxon>
        <taxon>Pseudomonadati</taxon>
        <taxon>Pseudomonadota</taxon>
        <taxon>Gammaproteobacteria</taxon>
        <taxon>Vibrionales</taxon>
        <taxon>Vibrionaceae</taxon>
        <taxon>Enterovibrio</taxon>
    </lineage>
</organism>
<name>A0ABT5R1M3_9GAMM</name>
<evidence type="ECO:0000256" key="1">
    <source>
        <dbReference type="SAM" id="Phobius"/>
    </source>
</evidence>
<evidence type="ECO:0000313" key="2">
    <source>
        <dbReference type="EMBL" id="MDD1793919.1"/>
    </source>
</evidence>
<dbReference type="EMBL" id="JAJUBC010000012">
    <property type="protein sequence ID" value="MDD1793919.1"/>
    <property type="molecule type" value="Genomic_DNA"/>
</dbReference>
<keyword evidence="1" id="KW-1133">Transmembrane helix</keyword>
<sequence>MECFQHDVLAKGLCKACLKGICLECAIDTGNGAVCSENCQEQIDRAERFFQHNIEVFENSPIGRLKVFPEYLSYKIKSKKRNVQFWFFTVIIVIYEWFMHEGPLKTNVFFALAFVLCIFAIYFNFRKISELKIIDSNSKARIKR</sequence>
<evidence type="ECO:0000313" key="3">
    <source>
        <dbReference type="Proteomes" id="UP001149400"/>
    </source>
</evidence>
<dbReference type="RefSeq" id="WP_274164763.1">
    <property type="nucleotide sequence ID" value="NZ_JAJUBC010000012.1"/>
</dbReference>
<keyword evidence="3" id="KW-1185">Reference proteome</keyword>
<reference evidence="2" key="1">
    <citation type="submission" date="2021-12" db="EMBL/GenBank/DDBJ databases">
        <title>Enterovibrio ZSDZ35 sp. nov. and Enterovibrio ZSDZ42 sp. nov., isolated from coastal seawater in Qingdao.</title>
        <authorList>
            <person name="Zhang P."/>
        </authorList>
    </citation>
    <scope>NUCLEOTIDE SEQUENCE</scope>
    <source>
        <strain evidence="2">ZSDZ42</strain>
    </source>
</reference>
<evidence type="ECO:0008006" key="4">
    <source>
        <dbReference type="Google" id="ProtNLM"/>
    </source>
</evidence>
<comment type="caution">
    <text evidence="2">The sequence shown here is derived from an EMBL/GenBank/DDBJ whole genome shotgun (WGS) entry which is preliminary data.</text>
</comment>
<feature type="transmembrane region" description="Helical" evidence="1">
    <location>
        <begin position="106"/>
        <end position="125"/>
    </location>
</feature>
<accession>A0ABT5R1M3</accession>
<keyword evidence="1" id="KW-0472">Membrane</keyword>
<protein>
    <recommendedName>
        <fullName evidence="4">B box-type domain-containing protein</fullName>
    </recommendedName>
</protein>
<feature type="transmembrane region" description="Helical" evidence="1">
    <location>
        <begin position="83"/>
        <end position="100"/>
    </location>
</feature>